<comment type="caution">
    <text evidence="2">The sequence shown here is derived from an EMBL/GenBank/DDBJ whole genome shotgun (WGS) entry which is preliminary data.</text>
</comment>
<dbReference type="Proteomes" id="UP001066276">
    <property type="component" value="Chromosome 7"/>
</dbReference>
<proteinExistence type="predicted"/>
<evidence type="ECO:0000313" key="3">
    <source>
        <dbReference type="Proteomes" id="UP001066276"/>
    </source>
</evidence>
<evidence type="ECO:0000313" key="2">
    <source>
        <dbReference type="EMBL" id="KAJ1127779.1"/>
    </source>
</evidence>
<name>A0AAV7PKQ0_PLEWA</name>
<protein>
    <submittedName>
        <fullName evidence="2">Uncharacterized protein</fullName>
    </submittedName>
</protein>
<sequence>MLLPTYEDLDEDLVNEWCQYMGECSIRLIRTLTKHAKRKVELQAAKNEMIMKELERFKDVDNVKDQLIKMEKSLQKYDKENMKQKAKKFTRDRIIEKKYEIDKNGV</sequence>
<feature type="coiled-coil region" evidence="1">
    <location>
        <begin position="60"/>
        <end position="87"/>
    </location>
</feature>
<gene>
    <name evidence="2" type="ORF">NDU88_006172</name>
</gene>
<keyword evidence="3" id="KW-1185">Reference proteome</keyword>
<organism evidence="2 3">
    <name type="scientific">Pleurodeles waltl</name>
    <name type="common">Iberian ribbed newt</name>
    <dbReference type="NCBI Taxonomy" id="8319"/>
    <lineage>
        <taxon>Eukaryota</taxon>
        <taxon>Metazoa</taxon>
        <taxon>Chordata</taxon>
        <taxon>Craniata</taxon>
        <taxon>Vertebrata</taxon>
        <taxon>Euteleostomi</taxon>
        <taxon>Amphibia</taxon>
        <taxon>Batrachia</taxon>
        <taxon>Caudata</taxon>
        <taxon>Salamandroidea</taxon>
        <taxon>Salamandridae</taxon>
        <taxon>Pleurodelinae</taxon>
        <taxon>Pleurodeles</taxon>
    </lineage>
</organism>
<dbReference type="EMBL" id="JANPWB010000011">
    <property type="protein sequence ID" value="KAJ1127779.1"/>
    <property type="molecule type" value="Genomic_DNA"/>
</dbReference>
<accession>A0AAV7PKQ0</accession>
<evidence type="ECO:0000256" key="1">
    <source>
        <dbReference type="SAM" id="Coils"/>
    </source>
</evidence>
<keyword evidence="1" id="KW-0175">Coiled coil</keyword>
<dbReference type="AlphaFoldDB" id="A0AAV7PKQ0"/>
<reference evidence="2" key="1">
    <citation type="journal article" date="2022" name="bioRxiv">
        <title>Sequencing and chromosome-scale assembly of the giantPleurodeles waltlgenome.</title>
        <authorList>
            <person name="Brown T."/>
            <person name="Elewa A."/>
            <person name="Iarovenko S."/>
            <person name="Subramanian E."/>
            <person name="Araus A.J."/>
            <person name="Petzold A."/>
            <person name="Susuki M."/>
            <person name="Suzuki K.-i.T."/>
            <person name="Hayashi T."/>
            <person name="Toyoda A."/>
            <person name="Oliveira C."/>
            <person name="Osipova E."/>
            <person name="Leigh N.D."/>
            <person name="Simon A."/>
            <person name="Yun M.H."/>
        </authorList>
    </citation>
    <scope>NUCLEOTIDE SEQUENCE</scope>
    <source>
        <strain evidence="2">20211129_DDA</strain>
        <tissue evidence="2">Liver</tissue>
    </source>
</reference>